<dbReference type="SUPFAM" id="SSF81321">
    <property type="entry name" value="Family A G protein-coupled receptor-like"/>
    <property type="match status" value="1"/>
</dbReference>
<dbReference type="eggNOG" id="ENOG502TH73">
    <property type="taxonomic scope" value="Eukaryota"/>
</dbReference>
<evidence type="ECO:0000256" key="1">
    <source>
        <dbReference type="ARBA" id="ARBA00004370"/>
    </source>
</evidence>
<reference evidence="7 8" key="2">
    <citation type="journal article" date="2011" name="PLoS Genet.">
        <title>Caenorhabditis briggsae recombinant inbred line genotypes reveal inter-strain incompatibility and the evolution of recombination.</title>
        <authorList>
            <person name="Ross J.A."/>
            <person name="Koboldt D.C."/>
            <person name="Staisch J.E."/>
            <person name="Chamberlin H.M."/>
            <person name="Gupta B.P."/>
            <person name="Miller R.D."/>
            <person name="Baird S.E."/>
            <person name="Haag E.S."/>
        </authorList>
    </citation>
    <scope>NUCLEOTIDE SEQUENCE [LARGE SCALE GENOMIC DNA]</scope>
    <source>
        <strain evidence="7 8">AF16</strain>
    </source>
</reference>
<feature type="transmembrane region" description="Helical" evidence="5">
    <location>
        <begin position="30"/>
        <end position="53"/>
    </location>
</feature>
<dbReference type="EMBL" id="HE601109">
    <property type="protein sequence ID" value="CAP34810.1"/>
    <property type="molecule type" value="Genomic_DNA"/>
</dbReference>
<dbReference type="WormBase" id="CBG16999">
    <property type="protein sequence ID" value="CBP18855"/>
    <property type="gene ID" value="WBGene00036779"/>
</dbReference>
<dbReference type="PANTHER" id="PTHR24224">
    <property type="entry name" value="CARDIOACCELERATORY PEPTIDE RECEPTOR-RELATED"/>
    <property type="match status" value="1"/>
</dbReference>
<dbReference type="FunCoup" id="A8XQ84">
    <property type="interactions" value="2"/>
</dbReference>
<dbReference type="HOGENOM" id="CLU_068744_0_0_1"/>
<dbReference type="PANTHER" id="PTHR24224:SF14">
    <property type="entry name" value="G-PROTEIN COUPLED RECEPTORS FAMILY 1 PROFILE DOMAIN-CONTAINING PROTEIN"/>
    <property type="match status" value="1"/>
</dbReference>
<dbReference type="Proteomes" id="UP000008549">
    <property type="component" value="Unassembled WGS sequence"/>
</dbReference>
<keyword evidence="4 5" id="KW-0472">Membrane</keyword>
<evidence type="ECO:0000259" key="6">
    <source>
        <dbReference type="PROSITE" id="PS50262"/>
    </source>
</evidence>
<feature type="transmembrane region" description="Helical" evidence="5">
    <location>
        <begin position="194"/>
        <end position="214"/>
    </location>
</feature>
<keyword evidence="8" id="KW-1185">Reference proteome</keyword>
<name>A8XQ84_CAEBR</name>
<keyword evidence="2 5" id="KW-0812">Transmembrane</keyword>
<dbReference type="InterPro" id="IPR052665">
    <property type="entry name" value="Neuropeptide-GPCR"/>
</dbReference>
<dbReference type="OMA" id="AMFAERC"/>
<protein>
    <submittedName>
        <fullName evidence="7">Protein CBG16999</fullName>
    </submittedName>
</protein>
<proteinExistence type="predicted"/>
<evidence type="ECO:0000256" key="2">
    <source>
        <dbReference type="ARBA" id="ARBA00022692"/>
    </source>
</evidence>
<comment type="subcellular location">
    <subcellularLocation>
        <location evidence="1">Membrane</location>
    </subcellularLocation>
</comment>
<organism evidence="7 8">
    <name type="scientific">Caenorhabditis briggsae</name>
    <dbReference type="NCBI Taxonomy" id="6238"/>
    <lineage>
        <taxon>Eukaryota</taxon>
        <taxon>Metazoa</taxon>
        <taxon>Ecdysozoa</taxon>
        <taxon>Nematoda</taxon>
        <taxon>Chromadorea</taxon>
        <taxon>Rhabditida</taxon>
        <taxon>Rhabditina</taxon>
        <taxon>Rhabditomorpha</taxon>
        <taxon>Rhabditoidea</taxon>
        <taxon>Rhabditidae</taxon>
        <taxon>Peloderinae</taxon>
        <taxon>Caenorhabditis</taxon>
    </lineage>
</organism>
<dbReference type="GeneID" id="8590883"/>
<evidence type="ECO:0000256" key="4">
    <source>
        <dbReference type="ARBA" id="ARBA00023136"/>
    </source>
</evidence>
<evidence type="ECO:0000313" key="7">
    <source>
        <dbReference type="EMBL" id="CAP34810.1"/>
    </source>
</evidence>
<dbReference type="STRING" id="6238.A8XQ84"/>
<dbReference type="InParanoid" id="A8XQ84"/>
<accession>A8XQ84</accession>
<sequence>MTSFFTTPSPASNLDKEQMYLEEWMHSSRLLFYSVICISLFTLPILAISLCYIRFKIHLSAHFLPYFYSILIANFILLTTLFASVIAKNTESAYDAIPGLLVCKLAAFLVNSSSSFIHWTWVAMFAERCFYFYSPLRYRVYSSFRTKSVITGIAIFSMCIQFWIPIFITEKRLIGETDNIYCGEEPSHSSQTQLILFLECICTFFLPLILTILADISIFTWKSSWGGISFNLVPKEEIQGKSSDSMKIVSLRSVKNSKKRRINAIRRCLISATITLFLNLPNYSLQLLDEFFNFRESESIDVRRIFLRIDAFVYILFLMQFPITPIHIFTLSRTRTRKASRQFSLPIVL</sequence>
<feature type="transmembrane region" description="Helical" evidence="5">
    <location>
        <begin position="148"/>
        <end position="168"/>
    </location>
</feature>
<dbReference type="KEGG" id="cbr:CBG_16999"/>
<dbReference type="CDD" id="cd00637">
    <property type="entry name" value="7tm_classA_rhodopsin-like"/>
    <property type="match status" value="1"/>
</dbReference>
<dbReference type="Gene3D" id="1.20.1070.10">
    <property type="entry name" value="Rhodopsin 7-helix transmembrane proteins"/>
    <property type="match status" value="1"/>
</dbReference>
<feature type="transmembrane region" description="Helical" evidence="5">
    <location>
        <begin position="65"/>
        <end position="86"/>
    </location>
</feature>
<evidence type="ECO:0000313" key="9">
    <source>
        <dbReference type="WormBase" id="CBG16999"/>
    </source>
</evidence>
<evidence type="ECO:0000256" key="5">
    <source>
        <dbReference type="SAM" id="Phobius"/>
    </source>
</evidence>
<dbReference type="FunFam" id="1.20.1070.10:FF:001003">
    <property type="entry name" value="Protein CBG16999"/>
    <property type="match status" value="1"/>
</dbReference>
<feature type="transmembrane region" description="Helical" evidence="5">
    <location>
        <begin position="264"/>
        <end position="285"/>
    </location>
</feature>
<gene>
    <name evidence="7 9" type="ORF">CBG16999</name>
    <name evidence="7" type="ORF">CBG_16999</name>
</gene>
<feature type="transmembrane region" description="Helical" evidence="5">
    <location>
        <begin position="305"/>
        <end position="331"/>
    </location>
</feature>
<reference evidence="7 8" key="1">
    <citation type="journal article" date="2003" name="PLoS Biol.">
        <title>The genome sequence of Caenorhabditis briggsae: a platform for comparative genomics.</title>
        <authorList>
            <person name="Stein L.D."/>
            <person name="Bao Z."/>
            <person name="Blasiar D."/>
            <person name="Blumenthal T."/>
            <person name="Brent M.R."/>
            <person name="Chen N."/>
            <person name="Chinwalla A."/>
            <person name="Clarke L."/>
            <person name="Clee C."/>
            <person name="Coghlan A."/>
            <person name="Coulson A."/>
            <person name="D'Eustachio P."/>
            <person name="Fitch D.H."/>
            <person name="Fulton L.A."/>
            <person name="Fulton R.E."/>
            <person name="Griffiths-Jones S."/>
            <person name="Harris T.W."/>
            <person name="Hillier L.W."/>
            <person name="Kamath R."/>
            <person name="Kuwabara P.E."/>
            <person name="Mardis E.R."/>
            <person name="Marra M.A."/>
            <person name="Miner T.L."/>
            <person name="Minx P."/>
            <person name="Mullikin J.C."/>
            <person name="Plumb R.W."/>
            <person name="Rogers J."/>
            <person name="Schein J.E."/>
            <person name="Sohrmann M."/>
            <person name="Spieth J."/>
            <person name="Stajich J.E."/>
            <person name="Wei C."/>
            <person name="Willey D."/>
            <person name="Wilson R.K."/>
            <person name="Durbin R."/>
            <person name="Waterston R.H."/>
        </authorList>
    </citation>
    <scope>NUCLEOTIDE SEQUENCE [LARGE SCALE GENOMIC DNA]</scope>
    <source>
        <strain evidence="7 8">AF16</strain>
    </source>
</reference>
<dbReference type="RefSeq" id="XP_002648871.1">
    <property type="nucleotide sequence ID" value="XM_002648825.1"/>
</dbReference>
<evidence type="ECO:0000313" key="8">
    <source>
        <dbReference type="Proteomes" id="UP000008549"/>
    </source>
</evidence>
<dbReference type="GO" id="GO:0016020">
    <property type="term" value="C:membrane"/>
    <property type="evidence" value="ECO:0000318"/>
    <property type="project" value="GO_Central"/>
</dbReference>
<dbReference type="PROSITE" id="PS50262">
    <property type="entry name" value="G_PROTEIN_RECEP_F1_2"/>
    <property type="match status" value="1"/>
</dbReference>
<feature type="transmembrane region" description="Helical" evidence="5">
    <location>
        <begin position="106"/>
        <end position="127"/>
    </location>
</feature>
<evidence type="ECO:0000256" key="3">
    <source>
        <dbReference type="ARBA" id="ARBA00022989"/>
    </source>
</evidence>
<dbReference type="CTD" id="8590883"/>
<keyword evidence="3 5" id="KW-1133">Transmembrane helix</keyword>
<dbReference type="InterPro" id="IPR017452">
    <property type="entry name" value="GPCR_Rhodpsn_7TM"/>
</dbReference>
<feature type="domain" description="G-protein coupled receptors family 1 profile" evidence="6">
    <location>
        <begin position="43"/>
        <end position="328"/>
    </location>
</feature>
<dbReference type="AlphaFoldDB" id="A8XQ84"/>